<proteinExistence type="predicted"/>
<accession>A0ABY7GLH6</accession>
<dbReference type="NCBIfam" id="TIGR00249">
    <property type="entry name" value="sixA"/>
    <property type="match status" value="1"/>
</dbReference>
<evidence type="ECO:0000313" key="2">
    <source>
        <dbReference type="Proteomes" id="UP001162780"/>
    </source>
</evidence>
<organism evidence="1 2">
    <name type="scientific">Methylomonas rapida</name>
    <dbReference type="NCBI Taxonomy" id="2963939"/>
    <lineage>
        <taxon>Bacteria</taxon>
        <taxon>Pseudomonadati</taxon>
        <taxon>Pseudomonadota</taxon>
        <taxon>Gammaproteobacteria</taxon>
        <taxon>Methylococcales</taxon>
        <taxon>Methylococcaceae</taxon>
        <taxon>Methylomonas</taxon>
    </lineage>
</organism>
<reference evidence="1" key="1">
    <citation type="submission" date="2022-11" db="EMBL/GenBank/DDBJ databases">
        <title>Methylomonas rapida sp. nov., Carotenoid-Producing Obligate Methanotrophs with High Growth Characteristics and Biotechnological Potential.</title>
        <authorList>
            <person name="Tikhonova E.N."/>
            <person name="Suleimanov R.Z."/>
            <person name="Miroshnikov K."/>
            <person name="Oshkin I.Y."/>
            <person name="Belova S.E."/>
            <person name="Danilova O.V."/>
            <person name="Ashikhmin A."/>
            <person name="Konopkin A."/>
            <person name="But S.Y."/>
            <person name="Khmelenina V.N."/>
            <person name="Kuznetsov N."/>
            <person name="Pimenov N.V."/>
            <person name="Dedysh S.N."/>
        </authorList>
    </citation>
    <scope>NUCLEOTIDE SEQUENCE</scope>
    <source>
        <strain evidence="1">MP1</strain>
    </source>
</reference>
<keyword evidence="2" id="KW-1185">Reference proteome</keyword>
<dbReference type="EMBL" id="CP113517">
    <property type="protein sequence ID" value="WAR45370.1"/>
    <property type="molecule type" value="Genomic_DNA"/>
</dbReference>
<protein>
    <submittedName>
        <fullName evidence="1">Phosphohistidine phosphatase SixA</fullName>
    </submittedName>
</protein>
<dbReference type="Pfam" id="PF00300">
    <property type="entry name" value="His_Phos_1"/>
    <property type="match status" value="1"/>
</dbReference>
<dbReference type="InterPro" id="IPR013078">
    <property type="entry name" value="His_Pase_superF_clade-1"/>
</dbReference>
<sequence length="159" mass="17159">MLITCLRHATAEPHTVVDADRALVKKGKNQVKRVADFCRKNALLPGALFSSPLRRAEQTATTLKNQLPDCPPVCLVDWLGPAATVSGIAAELQKLAQAGVNDVWLVGHEPDFSELIGHLLDVPAARFLIKKASLTRIAVDFSGNQAGQLLWTIPCGLMD</sequence>
<dbReference type="SUPFAM" id="SSF53254">
    <property type="entry name" value="Phosphoglycerate mutase-like"/>
    <property type="match status" value="1"/>
</dbReference>
<dbReference type="RefSeq" id="WP_255190342.1">
    <property type="nucleotide sequence ID" value="NZ_CP113517.1"/>
</dbReference>
<evidence type="ECO:0000313" key="1">
    <source>
        <dbReference type="EMBL" id="WAR45370.1"/>
    </source>
</evidence>
<dbReference type="InterPro" id="IPR004449">
    <property type="entry name" value="SixA"/>
</dbReference>
<dbReference type="InterPro" id="IPR029033">
    <property type="entry name" value="His_PPase_superfam"/>
</dbReference>
<dbReference type="CDD" id="cd07067">
    <property type="entry name" value="HP_PGM_like"/>
    <property type="match status" value="1"/>
</dbReference>
<name>A0ABY7GLH6_9GAMM</name>
<dbReference type="Gene3D" id="3.40.50.1240">
    <property type="entry name" value="Phosphoglycerate mutase-like"/>
    <property type="match status" value="1"/>
</dbReference>
<gene>
    <name evidence="1" type="primary">sixA</name>
    <name evidence="1" type="ORF">NM686_002350</name>
</gene>
<dbReference type="Proteomes" id="UP001162780">
    <property type="component" value="Chromosome"/>
</dbReference>